<organism evidence="1 2">
    <name type="scientific">Perkinsus olseni</name>
    <name type="common">Perkinsus atlanticus</name>
    <dbReference type="NCBI Taxonomy" id="32597"/>
    <lineage>
        <taxon>Eukaryota</taxon>
        <taxon>Sar</taxon>
        <taxon>Alveolata</taxon>
        <taxon>Perkinsozoa</taxon>
        <taxon>Perkinsea</taxon>
        <taxon>Perkinsida</taxon>
        <taxon>Perkinsidae</taxon>
        <taxon>Perkinsus</taxon>
    </lineage>
</organism>
<protein>
    <submittedName>
        <fullName evidence="1">Uncharacterized protein</fullName>
    </submittedName>
</protein>
<proteinExistence type="predicted"/>
<dbReference type="EMBL" id="JABANP010000706">
    <property type="protein sequence ID" value="KAF4679657.1"/>
    <property type="molecule type" value="Genomic_DNA"/>
</dbReference>
<evidence type="ECO:0000313" key="2">
    <source>
        <dbReference type="Proteomes" id="UP000541610"/>
    </source>
</evidence>
<accession>A0A7J6N804</accession>
<name>A0A7J6N804_PEROL</name>
<reference evidence="1 2" key="1">
    <citation type="submission" date="2020-04" db="EMBL/GenBank/DDBJ databases">
        <title>Perkinsus olseni comparative genomics.</title>
        <authorList>
            <person name="Bogema D.R."/>
        </authorList>
    </citation>
    <scope>NUCLEOTIDE SEQUENCE [LARGE SCALE GENOMIC DNA]</scope>
    <source>
        <strain evidence="1">00978-12</strain>
    </source>
</reference>
<sequence length="96" mass="10243">MSSSNRTVAGHSDDELEVFAGESLVKSCWDATVTSDGYGSERVAVDAKVVELHPRVEFEKTNTSKGIVNTEQLESVDVEVTLGLSDHSGGGVDIEM</sequence>
<dbReference type="AlphaFoldDB" id="A0A7J6N804"/>
<evidence type="ECO:0000313" key="1">
    <source>
        <dbReference type="EMBL" id="KAF4679657.1"/>
    </source>
</evidence>
<dbReference type="Proteomes" id="UP000541610">
    <property type="component" value="Unassembled WGS sequence"/>
</dbReference>
<gene>
    <name evidence="1" type="ORF">FOZ60_014778</name>
</gene>
<comment type="caution">
    <text evidence="1">The sequence shown here is derived from an EMBL/GenBank/DDBJ whole genome shotgun (WGS) entry which is preliminary data.</text>
</comment>